<reference evidence="1 2" key="1">
    <citation type="journal article" date="2015" name="Genome Announc.">
        <title>Complete Genome Sequence of Steroid-Transforming Nocardioides simplex VKM Ac-2033D.</title>
        <authorList>
            <person name="Shtratnikova V.Y."/>
            <person name="Schelkunov M.I."/>
            <person name="Pekov Y.A."/>
            <person name="Fokina V.V."/>
            <person name="Logacheva M.D."/>
            <person name="Sokolov S.L."/>
            <person name="Bragin E.Y."/>
            <person name="Ashapkin V.V."/>
            <person name="Donova M.V."/>
        </authorList>
    </citation>
    <scope>NUCLEOTIDE SEQUENCE [LARGE SCALE GENOMIC DNA]</scope>
    <source>
        <strain evidence="1 2">VKM Ac-2033D</strain>
    </source>
</reference>
<accession>A0A0A1DI17</accession>
<dbReference type="STRING" id="2045.KR76_04390"/>
<dbReference type="Proteomes" id="UP000030300">
    <property type="component" value="Chromosome"/>
</dbReference>
<dbReference type="KEGG" id="psim:KR76_04390"/>
<dbReference type="HOGENOM" id="CLU_052626_4_1_11"/>
<gene>
    <name evidence="1" type="ORF">KR76_04390</name>
</gene>
<evidence type="ECO:0000313" key="1">
    <source>
        <dbReference type="EMBL" id="AIY16188.2"/>
    </source>
</evidence>
<protein>
    <submittedName>
        <fullName evidence="1">Uncharacterized protein</fullName>
    </submittedName>
</protein>
<organism evidence="1 2">
    <name type="scientific">Nocardioides simplex</name>
    <name type="common">Arthrobacter simplex</name>
    <dbReference type="NCBI Taxonomy" id="2045"/>
    <lineage>
        <taxon>Bacteria</taxon>
        <taxon>Bacillati</taxon>
        <taxon>Actinomycetota</taxon>
        <taxon>Actinomycetes</taxon>
        <taxon>Propionibacteriales</taxon>
        <taxon>Nocardioidaceae</taxon>
        <taxon>Pimelobacter</taxon>
    </lineage>
</organism>
<proteinExistence type="predicted"/>
<dbReference type="EMBL" id="CP009896">
    <property type="protein sequence ID" value="AIY16188.2"/>
    <property type="molecule type" value="Genomic_DNA"/>
</dbReference>
<name>A0A0A1DI17_NOCSI</name>
<dbReference type="eggNOG" id="COG5340">
    <property type="taxonomic scope" value="Bacteria"/>
</dbReference>
<keyword evidence="2" id="KW-1185">Reference proteome</keyword>
<evidence type="ECO:0000313" key="2">
    <source>
        <dbReference type="Proteomes" id="UP000030300"/>
    </source>
</evidence>
<dbReference type="AlphaFoldDB" id="A0A0A1DI17"/>
<sequence length="262" mass="29656">MLSHDSACHLQGIPVLRPRESFVHITRPGWTNAWTEYGVKHHLARFNQEQVVEVGGVRALDLARTAVDMGREHGYLRGLVACDAVLRRGVRRDDLERALAIMKYWPGVRDARRAVRSADRGAETVLETLARELVIESGVGEPETQFPVRTVRGVVWCDLRVGNLVVEADGEIKYRSVEDGRVADDPRRAVFDEKVRERDIADRGLVVVRVIYADLWGRHRPEAIARIRRGHVEAVRRFGRDLDPELAAEAAEIRARGDRRPA</sequence>